<proteinExistence type="predicted"/>
<feature type="chain" id="PRO_5012093265" evidence="1">
    <location>
        <begin position="23"/>
        <end position="490"/>
    </location>
</feature>
<sequence>MFFRRFSHLALSCLVLAGAAQAKTSFEVSYALPEKKPSETPIVYIALRADSKEPVKTLSSWYSPPYLLSAEDTDRDGKVTLTLDENSYLGLDGKLPNKPLKAQAIVRLTENWPVPGVGFDDLHSATIDVRFSEEEDHHYELTASRKAKPFKPVNKGRLRIASFRSEKLSQFHERPTDMLYTLLLPENWDPEKRYPVLVYVHGYTGTYLNYWGIFSDLGTENLKDVITIIPDPNCRWGHHVFADSEVNGPWGTALTEELMPHIDKTYGGAGPEHRYVTGVSSGGWSSIWLQVKYPEHFAGCWGFGPDPLDFAHFQDSNFYEIKSFYYQEDGKPRPLSLPIMRGKSLYYKDMAAYERAIGPGGQLKSFAAVFSERLDDGSPRLFYDEETGEMDHEALKHWKPYEISSLIKTQWKNNKEQLSGKINVLVHEQDLFFLDHSVRAFEKTCQQIGCDAKFTYMEGQGHHIPEGQLDPMFKLMKKRIQESPALDRAE</sequence>
<keyword evidence="3" id="KW-1185">Reference proteome</keyword>
<name>A0A1M6D2W9_9BACT</name>
<dbReference type="InterPro" id="IPR029058">
    <property type="entry name" value="AB_hydrolase_fold"/>
</dbReference>
<dbReference type="InParanoid" id="A0A1M6D2W9"/>
<dbReference type="Gene3D" id="3.40.50.1820">
    <property type="entry name" value="alpha/beta hydrolase"/>
    <property type="match status" value="1"/>
</dbReference>
<dbReference type="PANTHER" id="PTHR48098">
    <property type="entry name" value="ENTEROCHELIN ESTERASE-RELATED"/>
    <property type="match status" value="1"/>
</dbReference>
<accession>A0A1M6D2W9</accession>
<dbReference type="EMBL" id="FQYR01000002">
    <property type="protein sequence ID" value="SHI67602.1"/>
    <property type="molecule type" value="Genomic_DNA"/>
</dbReference>
<dbReference type="InterPro" id="IPR050583">
    <property type="entry name" value="Mycobacterial_A85_antigen"/>
</dbReference>
<dbReference type="RefSeq" id="WP_143158028.1">
    <property type="nucleotide sequence ID" value="NZ_FQYR01000002.1"/>
</dbReference>
<reference evidence="2 3" key="1">
    <citation type="submission" date="2016-11" db="EMBL/GenBank/DDBJ databases">
        <authorList>
            <person name="Jaros S."/>
            <person name="Januszkiewicz K."/>
            <person name="Wedrychowicz H."/>
        </authorList>
    </citation>
    <scope>NUCLEOTIDE SEQUENCE [LARGE SCALE GENOMIC DNA]</scope>
    <source>
        <strain evidence="2 3">DSM 18772</strain>
    </source>
</reference>
<dbReference type="InterPro" id="IPR000801">
    <property type="entry name" value="Esterase-like"/>
</dbReference>
<dbReference type="SUPFAM" id="SSF53474">
    <property type="entry name" value="alpha/beta-Hydrolases"/>
    <property type="match status" value="1"/>
</dbReference>
<protein>
    <submittedName>
        <fullName evidence="2">Putative esterase</fullName>
    </submittedName>
</protein>
<dbReference type="OrthoDB" id="9803578at2"/>
<keyword evidence="1" id="KW-0732">Signal</keyword>
<gene>
    <name evidence="2" type="ORF">SAMN02745181_0632</name>
</gene>
<dbReference type="Pfam" id="PF00756">
    <property type="entry name" value="Esterase"/>
    <property type="match status" value="1"/>
</dbReference>
<dbReference type="AlphaFoldDB" id="A0A1M6D2W9"/>
<dbReference type="PANTHER" id="PTHR48098:SF3">
    <property type="entry name" value="IRON(III) ENTEROBACTIN ESTERASE"/>
    <property type="match status" value="1"/>
</dbReference>
<evidence type="ECO:0000313" key="2">
    <source>
        <dbReference type="EMBL" id="SHI67602.1"/>
    </source>
</evidence>
<dbReference type="STRING" id="1123071.SAMN02745181_0632"/>
<evidence type="ECO:0000313" key="3">
    <source>
        <dbReference type="Proteomes" id="UP000184510"/>
    </source>
</evidence>
<evidence type="ECO:0000256" key="1">
    <source>
        <dbReference type="SAM" id="SignalP"/>
    </source>
</evidence>
<organism evidence="2 3">
    <name type="scientific">Rubritalea squalenifaciens DSM 18772</name>
    <dbReference type="NCBI Taxonomy" id="1123071"/>
    <lineage>
        <taxon>Bacteria</taxon>
        <taxon>Pseudomonadati</taxon>
        <taxon>Verrucomicrobiota</taxon>
        <taxon>Verrucomicrobiia</taxon>
        <taxon>Verrucomicrobiales</taxon>
        <taxon>Rubritaleaceae</taxon>
        <taxon>Rubritalea</taxon>
    </lineage>
</organism>
<dbReference type="Proteomes" id="UP000184510">
    <property type="component" value="Unassembled WGS sequence"/>
</dbReference>
<feature type="signal peptide" evidence="1">
    <location>
        <begin position="1"/>
        <end position="22"/>
    </location>
</feature>